<sequence length="330" mass="34383">MGMAPHLSLGLAAGVLLASLSTVSANPAPALSSRAGFSFDALFARWDCEGQLCGYNQQLCCTGGQACYTDSSNQAQCGAAQTQAGAGAGSGWVETLTTTRWGTEAPSQSTWAPATASISCNEANNESPCGNLCCSSGQYCYVLGTCRPATGGSTTSAGATTAAGAPILGTSSAITTVTAPSTTVPFETPVATGANVTLSNTSTNNSQGLSGGTIAGIVIGTLAGLALLALLCLLCSRRRKRRTVKVEEYERYSHRSHGHDDRKWYGGRQDRRHSHAKEAAGAAVGLAALWTALGFKKRREQRRHDDKMSEYTSTTSYFTNTTSTSEYITD</sequence>
<feature type="chain" id="PRO_5025415093" description="Mid2 domain-containing protein" evidence="3">
    <location>
        <begin position="26"/>
        <end position="330"/>
    </location>
</feature>
<dbReference type="EMBL" id="MU005964">
    <property type="protein sequence ID" value="KAF2862867.1"/>
    <property type="molecule type" value="Genomic_DNA"/>
</dbReference>
<feature type="region of interest" description="Disordered" evidence="1">
    <location>
        <begin position="257"/>
        <end position="277"/>
    </location>
</feature>
<keyword evidence="2" id="KW-0472">Membrane</keyword>
<reference evidence="4" key="1">
    <citation type="journal article" date="2020" name="Stud. Mycol.">
        <title>101 Dothideomycetes genomes: a test case for predicting lifestyles and emergence of pathogens.</title>
        <authorList>
            <person name="Haridas S."/>
            <person name="Albert R."/>
            <person name="Binder M."/>
            <person name="Bloem J."/>
            <person name="Labutti K."/>
            <person name="Salamov A."/>
            <person name="Andreopoulos B."/>
            <person name="Baker S."/>
            <person name="Barry K."/>
            <person name="Bills G."/>
            <person name="Bluhm B."/>
            <person name="Cannon C."/>
            <person name="Castanera R."/>
            <person name="Culley D."/>
            <person name="Daum C."/>
            <person name="Ezra D."/>
            <person name="Gonzalez J."/>
            <person name="Henrissat B."/>
            <person name="Kuo A."/>
            <person name="Liang C."/>
            <person name="Lipzen A."/>
            <person name="Lutzoni F."/>
            <person name="Magnuson J."/>
            <person name="Mondo S."/>
            <person name="Nolan M."/>
            <person name="Ohm R."/>
            <person name="Pangilinan J."/>
            <person name="Park H.-J."/>
            <person name="Ramirez L."/>
            <person name="Alfaro M."/>
            <person name="Sun H."/>
            <person name="Tritt A."/>
            <person name="Yoshinaga Y."/>
            <person name="Zwiers L.-H."/>
            <person name="Turgeon B."/>
            <person name="Goodwin S."/>
            <person name="Spatafora J."/>
            <person name="Crous P."/>
            <person name="Grigoriev I."/>
        </authorList>
    </citation>
    <scope>NUCLEOTIDE SEQUENCE</scope>
    <source>
        <strain evidence="4">CBS 480.64</strain>
    </source>
</reference>
<keyword evidence="2" id="KW-1133">Transmembrane helix</keyword>
<organism evidence="4 5">
    <name type="scientific">Piedraia hortae CBS 480.64</name>
    <dbReference type="NCBI Taxonomy" id="1314780"/>
    <lineage>
        <taxon>Eukaryota</taxon>
        <taxon>Fungi</taxon>
        <taxon>Dikarya</taxon>
        <taxon>Ascomycota</taxon>
        <taxon>Pezizomycotina</taxon>
        <taxon>Dothideomycetes</taxon>
        <taxon>Dothideomycetidae</taxon>
        <taxon>Capnodiales</taxon>
        <taxon>Piedraiaceae</taxon>
        <taxon>Piedraia</taxon>
    </lineage>
</organism>
<accession>A0A6A7C6J9</accession>
<evidence type="ECO:0000313" key="4">
    <source>
        <dbReference type="EMBL" id="KAF2862867.1"/>
    </source>
</evidence>
<protein>
    <recommendedName>
        <fullName evidence="6">Mid2 domain-containing protein</fullName>
    </recommendedName>
</protein>
<dbReference type="Proteomes" id="UP000799421">
    <property type="component" value="Unassembled WGS sequence"/>
</dbReference>
<evidence type="ECO:0000256" key="3">
    <source>
        <dbReference type="SAM" id="SignalP"/>
    </source>
</evidence>
<feature type="signal peptide" evidence="3">
    <location>
        <begin position="1"/>
        <end position="25"/>
    </location>
</feature>
<name>A0A6A7C6J9_9PEZI</name>
<gene>
    <name evidence="4" type="ORF">K470DRAFT_168565</name>
</gene>
<keyword evidence="2" id="KW-0812">Transmembrane</keyword>
<proteinExistence type="predicted"/>
<evidence type="ECO:0000256" key="1">
    <source>
        <dbReference type="SAM" id="MobiDB-lite"/>
    </source>
</evidence>
<dbReference type="AlphaFoldDB" id="A0A6A7C6J9"/>
<dbReference type="PANTHER" id="PTHR16861">
    <property type="entry name" value="GLYCOPROTEIN 38"/>
    <property type="match status" value="1"/>
</dbReference>
<evidence type="ECO:0008006" key="6">
    <source>
        <dbReference type="Google" id="ProtNLM"/>
    </source>
</evidence>
<evidence type="ECO:0000313" key="5">
    <source>
        <dbReference type="Proteomes" id="UP000799421"/>
    </source>
</evidence>
<keyword evidence="3" id="KW-0732">Signal</keyword>
<dbReference type="PANTHER" id="PTHR16861:SF4">
    <property type="entry name" value="SH3 DOMAIN PROTEIN (AFU_ORTHOLOGUE AFUA_1G13610)"/>
    <property type="match status" value="1"/>
</dbReference>
<keyword evidence="5" id="KW-1185">Reference proteome</keyword>
<dbReference type="OrthoDB" id="5425848at2759"/>
<feature type="transmembrane region" description="Helical" evidence="2">
    <location>
        <begin position="214"/>
        <end position="235"/>
    </location>
</feature>
<evidence type="ECO:0000256" key="2">
    <source>
        <dbReference type="SAM" id="Phobius"/>
    </source>
</evidence>